<reference evidence="1" key="1">
    <citation type="submission" date="2018-05" db="EMBL/GenBank/DDBJ databases">
        <title>Whole genome of Theropithecus gelada.</title>
        <authorList>
            <person name="Chiou K.L."/>
            <person name="Snyder-Mackler N."/>
        </authorList>
    </citation>
    <scope>NUCLEOTIDE SEQUENCE [LARGE SCALE GENOMIC DNA]</scope>
</reference>
<sequence>QILKLATPRDISLLVIKEASSRARNNIQILDPLDHIACLINYMLTSCSGDSNKVPTMLGSLPTGSKQGNVQTLDSVQWMSTTLVPTPERREKYAVSTETAFPTLSTFSEHRKDVFRKPFIFLLISLCNAMTIFI</sequence>
<proteinExistence type="predicted"/>
<reference evidence="1" key="2">
    <citation type="submission" date="2025-08" db="UniProtKB">
        <authorList>
            <consortium name="Ensembl"/>
        </authorList>
    </citation>
    <scope>IDENTIFICATION</scope>
</reference>
<accession>A0A8D2GCF6</accession>
<dbReference type="Proteomes" id="UP000694411">
    <property type="component" value="Chromosome 11"/>
</dbReference>
<keyword evidence="2" id="KW-1185">Reference proteome</keyword>
<organism evidence="1 2">
    <name type="scientific">Theropithecus gelada</name>
    <name type="common">Gelada baboon</name>
    <dbReference type="NCBI Taxonomy" id="9565"/>
    <lineage>
        <taxon>Eukaryota</taxon>
        <taxon>Metazoa</taxon>
        <taxon>Chordata</taxon>
        <taxon>Craniata</taxon>
        <taxon>Vertebrata</taxon>
        <taxon>Euteleostomi</taxon>
        <taxon>Mammalia</taxon>
        <taxon>Eutheria</taxon>
        <taxon>Euarchontoglires</taxon>
        <taxon>Primates</taxon>
        <taxon>Haplorrhini</taxon>
        <taxon>Catarrhini</taxon>
        <taxon>Cercopithecidae</taxon>
        <taxon>Cercopithecinae</taxon>
        <taxon>Theropithecus</taxon>
    </lineage>
</organism>
<dbReference type="AlphaFoldDB" id="A0A8D2GCF6"/>
<protein>
    <submittedName>
        <fullName evidence="1">Uncharacterized protein</fullName>
    </submittedName>
</protein>
<evidence type="ECO:0000313" key="1">
    <source>
        <dbReference type="Ensembl" id="ENSTGEP00000033102.1"/>
    </source>
</evidence>
<name>A0A8D2GCF6_THEGE</name>
<evidence type="ECO:0000313" key="2">
    <source>
        <dbReference type="Proteomes" id="UP000694411"/>
    </source>
</evidence>
<reference evidence="1" key="3">
    <citation type="submission" date="2025-09" db="UniProtKB">
        <authorList>
            <consortium name="Ensembl"/>
        </authorList>
    </citation>
    <scope>IDENTIFICATION</scope>
</reference>
<dbReference type="Ensembl" id="ENSTGET00000039316.1">
    <property type="protein sequence ID" value="ENSTGEP00000033102.1"/>
    <property type="gene ID" value="ENSTGEG00000026463.1"/>
</dbReference>